<dbReference type="InterPro" id="IPR000014">
    <property type="entry name" value="PAS"/>
</dbReference>
<reference evidence="4 5" key="1">
    <citation type="submission" date="2018-05" db="EMBL/GenBank/DDBJ databases">
        <title>Oceanovita maritima gen. nov., sp. nov., a marine bacterium in the family Rhodobacteraceae isolated from surface seawater of Lundu port Xiamen, China.</title>
        <authorList>
            <person name="Hetharua B.H."/>
            <person name="Min D."/>
            <person name="Liao H."/>
            <person name="Tian Y."/>
        </authorList>
    </citation>
    <scope>NUCLEOTIDE SEQUENCE [LARGE SCALE GENOMIC DNA]</scope>
    <source>
        <strain evidence="4 5">FSX-11</strain>
    </source>
</reference>
<feature type="domain" description="EAL" evidence="2">
    <location>
        <begin position="574"/>
        <end position="823"/>
    </location>
</feature>
<dbReference type="AlphaFoldDB" id="A0A2V4NRX5"/>
<dbReference type="SUPFAM" id="SSF55785">
    <property type="entry name" value="PYP-like sensor domain (PAS domain)"/>
    <property type="match status" value="1"/>
</dbReference>
<dbReference type="Gene3D" id="3.30.70.270">
    <property type="match status" value="1"/>
</dbReference>
<gene>
    <name evidence="4" type="ORF">DI396_00145</name>
</gene>
<organism evidence="4 5">
    <name type="scientific">Litorivita pollutaquae</name>
    <dbReference type="NCBI Taxonomy" id="2200892"/>
    <lineage>
        <taxon>Bacteria</taxon>
        <taxon>Pseudomonadati</taxon>
        <taxon>Pseudomonadota</taxon>
        <taxon>Alphaproteobacteria</taxon>
        <taxon>Rhodobacterales</taxon>
        <taxon>Paracoccaceae</taxon>
        <taxon>Litorivita</taxon>
    </lineage>
</organism>
<feature type="transmembrane region" description="Helical" evidence="1">
    <location>
        <begin position="51"/>
        <end position="74"/>
    </location>
</feature>
<feature type="transmembrane region" description="Helical" evidence="1">
    <location>
        <begin position="120"/>
        <end position="140"/>
    </location>
</feature>
<dbReference type="InterPro" id="IPR035965">
    <property type="entry name" value="PAS-like_dom_sf"/>
</dbReference>
<dbReference type="PANTHER" id="PTHR44757:SF2">
    <property type="entry name" value="BIOFILM ARCHITECTURE MAINTENANCE PROTEIN MBAA"/>
    <property type="match status" value="1"/>
</dbReference>
<keyword evidence="5" id="KW-1185">Reference proteome</keyword>
<keyword evidence="1" id="KW-0472">Membrane</keyword>
<dbReference type="SUPFAM" id="SSF141868">
    <property type="entry name" value="EAL domain-like"/>
    <property type="match status" value="1"/>
</dbReference>
<evidence type="ECO:0008006" key="6">
    <source>
        <dbReference type="Google" id="ProtNLM"/>
    </source>
</evidence>
<dbReference type="SMART" id="SM00267">
    <property type="entry name" value="GGDEF"/>
    <property type="match status" value="1"/>
</dbReference>
<evidence type="ECO:0000313" key="4">
    <source>
        <dbReference type="EMBL" id="PYC49327.1"/>
    </source>
</evidence>
<keyword evidence="1" id="KW-0812">Transmembrane</keyword>
<name>A0A2V4NRX5_9RHOB</name>
<dbReference type="CDD" id="cd01949">
    <property type="entry name" value="GGDEF"/>
    <property type="match status" value="1"/>
</dbReference>
<comment type="caution">
    <text evidence="4">The sequence shown here is derived from an EMBL/GenBank/DDBJ whole genome shotgun (WGS) entry which is preliminary data.</text>
</comment>
<dbReference type="CDD" id="cd01948">
    <property type="entry name" value="EAL"/>
    <property type="match status" value="1"/>
</dbReference>
<evidence type="ECO:0000313" key="5">
    <source>
        <dbReference type="Proteomes" id="UP000248012"/>
    </source>
</evidence>
<dbReference type="InterPro" id="IPR035919">
    <property type="entry name" value="EAL_sf"/>
</dbReference>
<dbReference type="InterPro" id="IPR029787">
    <property type="entry name" value="Nucleotide_cyclase"/>
</dbReference>
<dbReference type="InterPro" id="IPR000160">
    <property type="entry name" value="GGDEF_dom"/>
</dbReference>
<evidence type="ECO:0000259" key="2">
    <source>
        <dbReference type="PROSITE" id="PS50883"/>
    </source>
</evidence>
<feature type="domain" description="GGDEF" evidence="3">
    <location>
        <begin position="433"/>
        <end position="565"/>
    </location>
</feature>
<sequence>MAQVSLMTRIGKWSDHLTFLALRWRGAVDPSYQPTEPLLASIRRSQIDTTLALTPMMVQANIVCLFALIFMEVMDPRGQYFIYIWSSVLLAFLVNWISAYRIARTDRDFGRNRQAKAHSIGVLICSCLTFASVWSFGLIMALSRANVQETSFLGAMIAGMVAGGAWALYAIPLAAVAYGLILLVPAVVAYAVLGGPLWGFYILVSVSFAALVIAAVIRHSTQFIAERIGYEQAAAQRDVISLLMNDIEATGTCWLWRGDAKLRLSHVSDGFAVALGLQQNTILGRRLPEILMECGARGDDPKSQETFDLIASSEGAGLPNFEFRLTLTPPDGSERHLAFYGSRSDVGDAARAPFEGFVRDITDAVRDHEKIQFLATRDALTGLWNASGFISRAQEEIDKRFGHTRPRGLSAATTALPLPTASKGPRLTDPATPISMFLYIDADNLKAVNDTYGHRAGDALLIKVGRSLIDVAGANCVVGRKGGDEFQLFGFFDSEAQARNIAQRLLQRLNADFQFDTITIRKSCSIGAVILSRGNHSIGTMEQWADRALYSAKNKGKARLEYYNEELGAEVFKQRRITADLPAFLERGELSVCYQPIVCVDTEAIVGCEALLRWTHPYFGPVSPAAIVEAARTTGKQAELGDYILRQALETVLEWPGSTYVSVNATAFELNDPDYYSRVIKAIDDIGCAPERVCIEITESQLLERNRTVLANLLRIRNCGIKVAVDDFGSGYSSLSYLPQYPSNFLKLDRSLLGHDNPGTGRAILRAVATLAHELKVMAVAEGVETEAELQMVRDAKISLVQGFHYHQPMSRSEIKVMMAAKGAGTFKMPY</sequence>
<keyword evidence="1" id="KW-1133">Transmembrane helix</keyword>
<dbReference type="CDD" id="cd00130">
    <property type="entry name" value="PAS"/>
    <property type="match status" value="1"/>
</dbReference>
<dbReference type="Pfam" id="PF00563">
    <property type="entry name" value="EAL"/>
    <property type="match status" value="1"/>
</dbReference>
<feature type="transmembrane region" description="Helical" evidence="1">
    <location>
        <begin position="80"/>
        <end position="99"/>
    </location>
</feature>
<dbReference type="InterPro" id="IPR001633">
    <property type="entry name" value="EAL_dom"/>
</dbReference>
<feature type="transmembrane region" description="Helical" evidence="1">
    <location>
        <begin position="199"/>
        <end position="217"/>
    </location>
</feature>
<dbReference type="PROSITE" id="PS50883">
    <property type="entry name" value="EAL"/>
    <property type="match status" value="1"/>
</dbReference>
<protein>
    <recommendedName>
        <fullName evidence="6">Diguanylate cyclase (GGDEF) domain-containing protein</fullName>
    </recommendedName>
</protein>
<dbReference type="Pfam" id="PF00990">
    <property type="entry name" value="GGDEF"/>
    <property type="match status" value="1"/>
</dbReference>
<evidence type="ECO:0000259" key="3">
    <source>
        <dbReference type="PROSITE" id="PS50887"/>
    </source>
</evidence>
<accession>A0A2V4NRX5</accession>
<dbReference type="PANTHER" id="PTHR44757">
    <property type="entry name" value="DIGUANYLATE CYCLASE DGCP"/>
    <property type="match status" value="1"/>
</dbReference>
<dbReference type="InterPro" id="IPR043128">
    <property type="entry name" value="Rev_trsase/Diguanyl_cyclase"/>
</dbReference>
<evidence type="ECO:0000256" key="1">
    <source>
        <dbReference type="SAM" id="Phobius"/>
    </source>
</evidence>
<dbReference type="SUPFAM" id="SSF55073">
    <property type="entry name" value="Nucleotide cyclase"/>
    <property type="match status" value="1"/>
</dbReference>
<dbReference type="NCBIfam" id="TIGR00254">
    <property type="entry name" value="GGDEF"/>
    <property type="match status" value="1"/>
</dbReference>
<dbReference type="OrthoDB" id="9814202at2"/>
<dbReference type="EMBL" id="QFVT01000001">
    <property type="protein sequence ID" value="PYC49327.1"/>
    <property type="molecule type" value="Genomic_DNA"/>
</dbReference>
<dbReference type="InterPro" id="IPR052155">
    <property type="entry name" value="Biofilm_reg_signaling"/>
</dbReference>
<dbReference type="RefSeq" id="WP_110794165.1">
    <property type="nucleotide sequence ID" value="NZ_KZ826481.1"/>
</dbReference>
<dbReference type="Gene3D" id="3.20.20.450">
    <property type="entry name" value="EAL domain"/>
    <property type="match status" value="1"/>
</dbReference>
<proteinExistence type="predicted"/>
<dbReference type="PROSITE" id="PS50887">
    <property type="entry name" value="GGDEF"/>
    <property type="match status" value="1"/>
</dbReference>
<dbReference type="Proteomes" id="UP000248012">
    <property type="component" value="Unassembled WGS sequence"/>
</dbReference>
<dbReference type="SMART" id="SM00052">
    <property type="entry name" value="EAL"/>
    <property type="match status" value="1"/>
</dbReference>